<feature type="domain" description="HdrB-like C-terminal" evidence="1">
    <location>
        <begin position="251"/>
        <end position="316"/>
    </location>
</feature>
<dbReference type="InterPro" id="IPR012675">
    <property type="entry name" value="Beta-grasp_dom_sf"/>
</dbReference>
<comment type="caution">
    <text evidence="2">The sequence shown here is derived from an EMBL/GenBank/DDBJ whole genome shotgun (WGS) entry which is preliminary data.</text>
</comment>
<organism evidence="2 3">
    <name type="scientific">Campylobacter concisus</name>
    <dbReference type="NCBI Taxonomy" id="199"/>
    <lineage>
        <taxon>Bacteria</taxon>
        <taxon>Pseudomonadati</taxon>
        <taxon>Campylobacterota</taxon>
        <taxon>Epsilonproteobacteria</taxon>
        <taxon>Campylobacterales</taxon>
        <taxon>Campylobacteraceae</taxon>
        <taxon>Campylobacter</taxon>
    </lineage>
</organism>
<dbReference type="Proteomes" id="UP000196317">
    <property type="component" value="Unassembled WGS sequence"/>
</dbReference>
<dbReference type="InterPro" id="IPR054018">
    <property type="entry name" value="HdrB-like_C"/>
</dbReference>
<evidence type="ECO:0000313" key="3">
    <source>
        <dbReference type="Proteomes" id="UP000196317"/>
    </source>
</evidence>
<dbReference type="AlphaFoldDB" id="A0A1Y5MGH7"/>
<accession>A0A1Y5MGH7</accession>
<dbReference type="Gene3D" id="3.10.20.30">
    <property type="match status" value="1"/>
</dbReference>
<reference evidence="2 3" key="1">
    <citation type="submission" date="2017-04" db="EMBL/GenBank/DDBJ databases">
        <title>Complete genome of Campylobacter concisus ATCC 33237T and draft genomes for an additional eight well characterized C. concisus strains.</title>
        <authorList>
            <person name="Cornelius A.J."/>
            <person name="Miller W.G."/>
            <person name="Lastovica A.J."/>
            <person name="On S.L."/>
            <person name="French N.P."/>
            <person name="Vandenberg O."/>
            <person name="Biggs P.J."/>
        </authorList>
    </citation>
    <scope>NUCLEOTIDE SEQUENCE [LARGE SCALE GENOMIC DNA]</scope>
    <source>
        <strain evidence="2 3">CCUG 19995</strain>
    </source>
</reference>
<name>A0A1Y5MGH7_9BACT</name>
<evidence type="ECO:0000259" key="1">
    <source>
        <dbReference type="Pfam" id="PF22196"/>
    </source>
</evidence>
<proteinExistence type="predicted"/>
<evidence type="ECO:0000313" key="2">
    <source>
        <dbReference type="EMBL" id="OUT07688.1"/>
    </source>
</evidence>
<dbReference type="Pfam" id="PF22196">
    <property type="entry name" value="HdrB-like_C"/>
    <property type="match status" value="1"/>
</dbReference>
<sequence>MQRVEIFRFDAKRDVLAYFKPYFLEISDFANLNELFAHVKSIDPYFSPFEGFVKVNDVVVSTAQPLANLAQKFRDELCIAPLDEKRAVLDLAINDDDFWAKFEPFASFCKRADKELYASFKPYFYADFVKDYEPNFIGAAAIMLAHHLYKNEKNDEILKLIGGKNGVLIACELDYLLFEGSEIYNEAIKFFKEILGVKAMQKHENEFEKIEKLSKFKEFKIAIKNRLPANLSAYKANFIELNAKTPCGYDLLKANEELACKLASKIIFAAFDSGADFLLASNEAEFHIFDALAKKLEKIANRSLQDFYILRVSELMALENGEIPSSLKEHVLKVGLVNL</sequence>
<dbReference type="Gene3D" id="3.40.50.11810">
    <property type="match status" value="1"/>
</dbReference>
<dbReference type="RefSeq" id="WP_087583147.1">
    <property type="nucleotide sequence ID" value="NZ_NDYN01000005.1"/>
</dbReference>
<dbReference type="EMBL" id="NDYN01000005">
    <property type="protein sequence ID" value="OUT07688.1"/>
    <property type="molecule type" value="Genomic_DNA"/>
</dbReference>
<gene>
    <name evidence="2" type="ORF">B9N65_05620</name>
</gene>
<protein>
    <recommendedName>
        <fullName evidence="1">HdrB-like C-terminal domain-containing protein</fullName>
    </recommendedName>
</protein>